<dbReference type="GO" id="GO:0016787">
    <property type="term" value="F:hydrolase activity"/>
    <property type="evidence" value="ECO:0007669"/>
    <property type="project" value="UniProtKB-KW"/>
</dbReference>
<protein>
    <submittedName>
        <fullName evidence="6">NUDIX domain-containing protein</fullName>
    </submittedName>
</protein>
<evidence type="ECO:0000313" key="6">
    <source>
        <dbReference type="EMBL" id="SED38597.1"/>
    </source>
</evidence>
<dbReference type="CDD" id="cd04685">
    <property type="entry name" value="NUDIX_Hydrolase"/>
    <property type="match status" value="1"/>
</dbReference>
<dbReference type="InterPro" id="IPR020476">
    <property type="entry name" value="Nudix_hydrolase"/>
</dbReference>
<evidence type="ECO:0000313" key="7">
    <source>
        <dbReference type="Proteomes" id="UP000183114"/>
    </source>
</evidence>
<keyword evidence="2 4" id="KW-0378">Hydrolase</keyword>
<dbReference type="PANTHER" id="PTHR43046:SF12">
    <property type="entry name" value="GDP-MANNOSE MANNOSYL HYDROLASE"/>
    <property type="match status" value="1"/>
</dbReference>
<gene>
    <name evidence="6" type="ORF">SAMN04490185_3383</name>
</gene>
<comment type="similarity">
    <text evidence="4">Belongs to the Nudix hydrolase family.</text>
</comment>
<dbReference type="Proteomes" id="UP000183114">
    <property type="component" value="Unassembled WGS sequence"/>
</dbReference>
<evidence type="ECO:0000256" key="2">
    <source>
        <dbReference type="ARBA" id="ARBA00022801"/>
    </source>
</evidence>
<dbReference type="Pfam" id="PF00293">
    <property type="entry name" value="NUDIX"/>
    <property type="match status" value="1"/>
</dbReference>
<accession>A0A1H5A8I5</accession>
<evidence type="ECO:0000256" key="4">
    <source>
        <dbReference type="RuleBase" id="RU003476"/>
    </source>
</evidence>
<evidence type="ECO:0000256" key="1">
    <source>
        <dbReference type="ARBA" id="ARBA00001946"/>
    </source>
</evidence>
<dbReference type="InterPro" id="IPR000086">
    <property type="entry name" value="NUDIX_hydrolase_dom"/>
</dbReference>
<dbReference type="InterPro" id="IPR020084">
    <property type="entry name" value="NUDIX_hydrolase_CS"/>
</dbReference>
<dbReference type="AlphaFoldDB" id="A0A1H5A8I5"/>
<organism evidence="6 7">
    <name type="scientific">Pseudomonas frederiksbergensis</name>
    <dbReference type="NCBI Taxonomy" id="104087"/>
    <lineage>
        <taxon>Bacteria</taxon>
        <taxon>Pseudomonadati</taxon>
        <taxon>Pseudomonadota</taxon>
        <taxon>Gammaproteobacteria</taxon>
        <taxon>Pseudomonadales</taxon>
        <taxon>Pseudomonadaceae</taxon>
        <taxon>Pseudomonas</taxon>
    </lineage>
</organism>
<dbReference type="SUPFAM" id="SSF55811">
    <property type="entry name" value="Nudix"/>
    <property type="match status" value="1"/>
</dbReference>
<dbReference type="InterPro" id="IPR015797">
    <property type="entry name" value="NUDIX_hydrolase-like_dom_sf"/>
</dbReference>
<dbReference type="PROSITE" id="PS51462">
    <property type="entry name" value="NUDIX"/>
    <property type="match status" value="1"/>
</dbReference>
<dbReference type="PANTHER" id="PTHR43046">
    <property type="entry name" value="GDP-MANNOSE MANNOSYL HYDROLASE"/>
    <property type="match status" value="1"/>
</dbReference>
<dbReference type="RefSeq" id="WP_074875681.1">
    <property type="nucleotide sequence ID" value="NZ_FNTF01000002.1"/>
</dbReference>
<evidence type="ECO:0000256" key="3">
    <source>
        <dbReference type="ARBA" id="ARBA00022842"/>
    </source>
</evidence>
<reference evidence="6 7" key="1">
    <citation type="submission" date="2016-10" db="EMBL/GenBank/DDBJ databases">
        <authorList>
            <person name="de Groot N.N."/>
        </authorList>
    </citation>
    <scope>NUCLEOTIDE SEQUENCE [LARGE SCALE GENOMIC DNA]</scope>
    <source>
        <strain evidence="6 7">BS3655</strain>
    </source>
</reference>
<evidence type="ECO:0000259" key="5">
    <source>
        <dbReference type="PROSITE" id="PS51462"/>
    </source>
</evidence>
<sequence>MRQRNSARLLVINPARQVLLFRFQHKGDALDGCDHWATPGGGLEEGETFEAAAIRELHEETGLHIDAVGTSVAERSFPMMLPSGETVLSVERYFFVRADGERLTRDGWTADEARVMTEHKWWSVAELQETAETVWPENLIQMMEQA</sequence>
<dbReference type="Gene3D" id="3.90.79.10">
    <property type="entry name" value="Nucleoside Triphosphate Pyrophosphohydrolase"/>
    <property type="match status" value="1"/>
</dbReference>
<feature type="domain" description="Nudix hydrolase" evidence="5">
    <location>
        <begin position="1"/>
        <end position="144"/>
    </location>
</feature>
<dbReference type="EMBL" id="FNTF01000002">
    <property type="protein sequence ID" value="SED38597.1"/>
    <property type="molecule type" value="Genomic_DNA"/>
</dbReference>
<name>A0A1H5A8I5_9PSED</name>
<dbReference type="PROSITE" id="PS00893">
    <property type="entry name" value="NUDIX_BOX"/>
    <property type="match status" value="1"/>
</dbReference>
<proteinExistence type="inferred from homology"/>
<comment type="cofactor">
    <cofactor evidence="1">
        <name>Mg(2+)</name>
        <dbReference type="ChEBI" id="CHEBI:18420"/>
    </cofactor>
</comment>
<dbReference type="PRINTS" id="PR00502">
    <property type="entry name" value="NUDIXFAMILY"/>
</dbReference>
<keyword evidence="3" id="KW-0460">Magnesium</keyword>